<dbReference type="InterPro" id="IPR001300">
    <property type="entry name" value="Peptidase_C2_calpain_cat"/>
</dbReference>
<evidence type="ECO:0000256" key="3">
    <source>
        <dbReference type="ARBA" id="ARBA00022801"/>
    </source>
</evidence>
<feature type="region of interest" description="Disordered" evidence="7">
    <location>
        <begin position="162"/>
        <end position="185"/>
    </location>
</feature>
<dbReference type="PANTHER" id="PTHR46143">
    <property type="entry name" value="CALPAIN-7"/>
    <property type="match status" value="1"/>
</dbReference>
<name>A0A915LR37_MELJA</name>
<organism evidence="9 10">
    <name type="scientific">Meloidogyne javanica</name>
    <name type="common">Root-knot nematode worm</name>
    <dbReference type="NCBI Taxonomy" id="6303"/>
    <lineage>
        <taxon>Eukaryota</taxon>
        <taxon>Metazoa</taxon>
        <taxon>Ecdysozoa</taxon>
        <taxon>Nematoda</taxon>
        <taxon>Chromadorea</taxon>
        <taxon>Rhabditida</taxon>
        <taxon>Tylenchina</taxon>
        <taxon>Tylenchomorpha</taxon>
        <taxon>Tylenchoidea</taxon>
        <taxon>Meloidogynidae</taxon>
        <taxon>Meloidogyninae</taxon>
        <taxon>Meloidogyne</taxon>
        <taxon>Meloidogyne incognita group</taxon>
    </lineage>
</organism>
<dbReference type="SMART" id="SM00745">
    <property type="entry name" value="MIT"/>
    <property type="match status" value="2"/>
</dbReference>
<evidence type="ECO:0000313" key="10">
    <source>
        <dbReference type="WBParaSite" id="scaffold14688_cov156.g17584"/>
    </source>
</evidence>
<dbReference type="SUPFAM" id="SSF116846">
    <property type="entry name" value="MIT domain"/>
    <property type="match status" value="2"/>
</dbReference>
<dbReference type="PROSITE" id="PS50203">
    <property type="entry name" value="CALPAIN_CAT"/>
    <property type="match status" value="1"/>
</dbReference>
<evidence type="ECO:0000256" key="5">
    <source>
        <dbReference type="PIRSR" id="PIRSR622684-1"/>
    </source>
</evidence>
<dbReference type="PANTHER" id="PTHR46143:SF1">
    <property type="entry name" value="CALPAIN-7"/>
    <property type="match status" value="1"/>
</dbReference>
<reference evidence="10" key="1">
    <citation type="submission" date="2022-11" db="UniProtKB">
        <authorList>
            <consortium name="WormBaseParasite"/>
        </authorList>
    </citation>
    <scope>IDENTIFICATION</scope>
</reference>
<dbReference type="InterPro" id="IPR022684">
    <property type="entry name" value="Calpain_cysteine_protease"/>
</dbReference>
<dbReference type="InterPro" id="IPR038765">
    <property type="entry name" value="Papain-like_cys_pep_sf"/>
</dbReference>
<feature type="active site" evidence="5 6">
    <location>
        <position position="448"/>
    </location>
</feature>
<evidence type="ECO:0000256" key="6">
    <source>
        <dbReference type="PROSITE-ProRule" id="PRU00239"/>
    </source>
</evidence>
<dbReference type="InterPro" id="IPR051297">
    <property type="entry name" value="PalB/RIM13"/>
</dbReference>
<dbReference type="InterPro" id="IPR036181">
    <property type="entry name" value="MIT_dom_sf"/>
</dbReference>
<dbReference type="SUPFAM" id="SSF49758">
    <property type="entry name" value="Calpain large subunit, middle domain (domain III)"/>
    <property type="match status" value="2"/>
</dbReference>
<evidence type="ECO:0000256" key="4">
    <source>
        <dbReference type="ARBA" id="ARBA00022807"/>
    </source>
</evidence>
<dbReference type="Pfam" id="PF00648">
    <property type="entry name" value="Peptidase_C2"/>
    <property type="match status" value="1"/>
</dbReference>
<dbReference type="SMART" id="SM00720">
    <property type="entry name" value="calpain_III"/>
    <property type="match status" value="1"/>
</dbReference>
<dbReference type="InterPro" id="IPR022683">
    <property type="entry name" value="Calpain_III"/>
</dbReference>
<dbReference type="SUPFAM" id="SSF54001">
    <property type="entry name" value="Cysteine proteinases"/>
    <property type="match status" value="1"/>
</dbReference>
<dbReference type="Gene3D" id="1.20.58.80">
    <property type="entry name" value="Phosphotransferase system, lactose/cellobiose-type IIA subunit"/>
    <property type="match status" value="2"/>
</dbReference>
<feature type="active site" evidence="5 6">
    <location>
        <position position="279"/>
    </location>
</feature>
<dbReference type="WBParaSite" id="scaffold14688_cov156.g17584">
    <property type="protein sequence ID" value="scaffold14688_cov156.g17584"/>
    <property type="gene ID" value="scaffold14688_cov156.g17584"/>
</dbReference>
<dbReference type="Gene3D" id="2.60.120.380">
    <property type="match status" value="1"/>
</dbReference>
<dbReference type="Gene3D" id="3.90.70.10">
    <property type="entry name" value="Cysteine proteinases"/>
    <property type="match status" value="1"/>
</dbReference>
<feature type="active site" evidence="5 6">
    <location>
        <position position="468"/>
    </location>
</feature>
<evidence type="ECO:0000313" key="9">
    <source>
        <dbReference type="Proteomes" id="UP000887561"/>
    </source>
</evidence>
<dbReference type="InterPro" id="IPR036213">
    <property type="entry name" value="Calpain_III_sf"/>
</dbReference>
<comment type="similarity">
    <text evidence="1">Belongs to the peptidase C2 family.</text>
</comment>
<dbReference type="PRINTS" id="PR00704">
    <property type="entry name" value="CALPAIN"/>
</dbReference>
<keyword evidence="2 6" id="KW-0645">Protease</keyword>
<dbReference type="Pfam" id="PF04212">
    <property type="entry name" value="MIT"/>
    <property type="match status" value="2"/>
</dbReference>
<sequence length="759" mass="87604">MEINELHQLAQIAVKYDDIGDFNNAIIYYSKAANQIFKLIENKKISQKYREISLKYLNRCEELKKHVKPASEQNDSFSFVMKALEYDEKGNYNEALNLYTEGAELGLLELKSPNTPEKIQKLKELTSLAIERAEKIKSSLNTNNQKFSLVSLNNDQSTSQIIKPKTENKNNGKQQRRRWSDQKKKNFGELSQNEISVLATTSLINNRKYIPFIEECDLKNESFFLPIPFTDKDGLLPLSEKQKKNLKGWLRPNEFIKDEPKIIDKIDSGTIKQTIVSDCSFVASLAIAARYERRFGIKLITHIIYPQNKNGDPLYNPSGKYMVRLHINGIWRKIIIDDLLPIGKNGELLCSYSQNRSELWVSLLEKAYLKVMGGYDFPGSSSNIDLHSLTGWIPERIPIRPDENELFDASKVFERLFTHFHQGHCLITLATGHLEKSEQERTGLVDAHAYAVLDLRKIDGKCLLLVKNPWTHLRWKGRYSESDSATWTPELCAKLDYNPKDAQQFDDGVFWIDYPSVCAFFDVFYVNWNPKLFPFSYVLHSSWHAGMGPIRDLYTIGENPQYLLEVNNKHGTASVWILLTRHITDKNFVDEPKPILEGTRINSPHYLCQLIVRDPGTNKFTLVLAQYEKMKTIYYSLRIFSSSEFKCGNISSPYKYHKKNPLFHIEFEDGSDENEFLIDLKGPKEYSVGLEFCQVSSFRKKDFERKDSGPFRRGCTILQLEKIPAGIYSIQPMTFQSGQEGPFILSLHSSCDFKIKRIQ</sequence>
<dbReference type="Proteomes" id="UP000887561">
    <property type="component" value="Unplaced"/>
</dbReference>
<dbReference type="GO" id="GO:0006508">
    <property type="term" value="P:proteolysis"/>
    <property type="evidence" value="ECO:0007669"/>
    <property type="project" value="UniProtKB-KW"/>
</dbReference>
<keyword evidence="9" id="KW-1185">Reference proteome</keyword>
<evidence type="ECO:0000256" key="2">
    <source>
        <dbReference type="ARBA" id="ARBA00022670"/>
    </source>
</evidence>
<evidence type="ECO:0000256" key="1">
    <source>
        <dbReference type="ARBA" id="ARBA00007623"/>
    </source>
</evidence>
<keyword evidence="4 6" id="KW-0788">Thiol protease</keyword>
<dbReference type="InterPro" id="IPR007330">
    <property type="entry name" value="MIT_dom"/>
</dbReference>
<proteinExistence type="inferred from homology"/>
<dbReference type="AlphaFoldDB" id="A0A915LR37"/>
<evidence type="ECO:0000256" key="7">
    <source>
        <dbReference type="SAM" id="MobiDB-lite"/>
    </source>
</evidence>
<dbReference type="GO" id="GO:0004198">
    <property type="term" value="F:calcium-dependent cysteine-type endopeptidase activity"/>
    <property type="evidence" value="ECO:0007669"/>
    <property type="project" value="InterPro"/>
</dbReference>
<dbReference type="SMART" id="SM00230">
    <property type="entry name" value="CysPc"/>
    <property type="match status" value="1"/>
</dbReference>
<dbReference type="CDD" id="cd00044">
    <property type="entry name" value="CysPc"/>
    <property type="match status" value="1"/>
</dbReference>
<protein>
    <submittedName>
        <fullName evidence="10">Calpain catalytic domain-containing protein</fullName>
    </submittedName>
</protein>
<accession>A0A915LR37</accession>
<keyword evidence="3 6" id="KW-0378">Hydrolase</keyword>
<evidence type="ECO:0000259" key="8">
    <source>
        <dbReference type="PROSITE" id="PS50203"/>
    </source>
</evidence>
<feature type="domain" description="Calpain catalytic" evidence="8">
    <location>
        <begin position="223"/>
        <end position="530"/>
    </location>
</feature>